<proteinExistence type="predicted"/>
<protein>
    <submittedName>
        <fullName evidence="1">Uncharacterized protein</fullName>
    </submittedName>
</protein>
<evidence type="ECO:0000313" key="1">
    <source>
        <dbReference type="EMBL" id="MDT0337725.1"/>
    </source>
</evidence>
<comment type="caution">
    <text evidence="1">The sequence shown here is derived from an EMBL/GenBank/DDBJ whole genome shotgun (WGS) entry which is preliminary data.</text>
</comment>
<dbReference type="AlphaFoldDB" id="A0AAE4K4W2"/>
<sequence>MVLATTVIEPWSASLEADQPLGRLNLNLPYKLGETTMENQNQDQPPVGASTKQAGRLLEAMKDARARVLEAWRLEAGQNFGIWKEAAAIIVETMQKHRLATALRLLQERLKQAGKMAVCVYYERAVNEISVFVEAESEINKLRFGALDSYYGEGALSCVTRLGTRLQVDSLVAGILAKARSFERVEVTVWHSNLLYLQVIDTRLDYPRNLRLNVTVDATTGEPCGPLNASKHHNFYRRGWGSFMTALVGSGVPNYGA</sequence>
<organism evidence="1">
    <name type="scientific">Herbaspirillum huttiense subsp. nephrolepidis</name>
    <dbReference type="NCBI Taxonomy" id="3075126"/>
    <lineage>
        <taxon>Bacteria</taxon>
        <taxon>Pseudomonadati</taxon>
        <taxon>Pseudomonadota</taxon>
        <taxon>Betaproteobacteria</taxon>
        <taxon>Burkholderiales</taxon>
        <taxon>Oxalobacteraceae</taxon>
        <taxon>Herbaspirillum</taxon>
    </lineage>
</organism>
<name>A0AAE4K4W2_9BURK</name>
<accession>A0AAE4K4W2</accession>
<gene>
    <name evidence="1" type="ORF">RJN63_12845</name>
</gene>
<dbReference type="EMBL" id="JAVRAA010000005">
    <property type="protein sequence ID" value="MDT0337725.1"/>
    <property type="molecule type" value="Genomic_DNA"/>
</dbReference>
<reference evidence="1" key="1">
    <citation type="submission" date="2023-02" db="EMBL/GenBank/DDBJ databases">
        <title>Description of Herbaspirillum huttiense subsp. nephrolepsisexaltata and Herbaspirillum huttiense subsp. lycopersicon.</title>
        <authorList>
            <person name="Poudel M."/>
            <person name="Sharma A."/>
            <person name="Goss E."/>
            <person name="Tapia J.H."/>
            <person name="Harmon C.M."/>
            <person name="Jones J.B."/>
        </authorList>
    </citation>
    <scope>NUCLEOTIDE SEQUENCE</scope>
    <source>
        <strain evidence="1">NC40101</strain>
    </source>
</reference>